<dbReference type="GO" id="GO:0008374">
    <property type="term" value="F:O-acyltransferase activity"/>
    <property type="evidence" value="ECO:0007669"/>
    <property type="project" value="InterPro"/>
</dbReference>
<evidence type="ECO:0000256" key="4">
    <source>
        <dbReference type="ARBA" id="ARBA00022692"/>
    </source>
</evidence>
<feature type="domain" description="Wax synthase" evidence="8">
    <location>
        <begin position="249"/>
        <end position="336"/>
    </location>
</feature>
<evidence type="ECO:0000259" key="8">
    <source>
        <dbReference type="Pfam" id="PF13813"/>
    </source>
</evidence>
<comment type="caution">
    <text evidence="9">The sequence shown here is derived from an EMBL/GenBank/DDBJ whole genome shotgun (WGS) entry which is preliminary data.</text>
</comment>
<evidence type="ECO:0000256" key="6">
    <source>
        <dbReference type="ARBA" id="ARBA00023136"/>
    </source>
</evidence>
<sequence length="391" mass="42778">MPAPSVALSLFGVQFGTLIVALGFTKATSLWRPALLPILFLVPYLQLPHLDAITYAPARGVLGGATIFTVVLYVATVLVHKFSYIAQGPTSSAGGLVPARKDELSAGQQRNGNSGRVLSRLRFGLEIGAGARFAATKWPVNNIPPFSRDDPNFIPTKAGFQRSLAPKVVLSWLLLMALNFVPPNNDSQTSFASRRIPILSRLDAVGSEEIYTRFGAVVGYWLVQYILHIAVHGSMAMAAVALGFEVAAWPPIFGAAMDCYTIRRFWGRFWHQSLRHGCSSIAYAATYHGLSLRRRGIVGRYVFTLLTFTVSGIFHVLLDIAQGIPWNETGALRFFTMQTLGIMLEDFIVTQFRLARGSRINTTLLKILGRGSGKPAASLHPSYHFLSLSLP</sequence>
<dbReference type="AlphaFoldDB" id="A0AAW0Q518"/>
<organism evidence="9 10">
    <name type="scientific">Apiospora kogelbergensis</name>
    <dbReference type="NCBI Taxonomy" id="1337665"/>
    <lineage>
        <taxon>Eukaryota</taxon>
        <taxon>Fungi</taxon>
        <taxon>Dikarya</taxon>
        <taxon>Ascomycota</taxon>
        <taxon>Pezizomycotina</taxon>
        <taxon>Sordariomycetes</taxon>
        <taxon>Xylariomycetidae</taxon>
        <taxon>Amphisphaeriales</taxon>
        <taxon>Apiosporaceae</taxon>
        <taxon>Apiospora</taxon>
    </lineage>
</organism>
<dbReference type="PANTHER" id="PTHR31595">
    <property type="entry name" value="LONG-CHAIN-ALCOHOL O-FATTY-ACYLTRANSFERASE 3-RELATED"/>
    <property type="match status" value="1"/>
</dbReference>
<name>A0AAW0Q518_9PEZI</name>
<keyword evidence="10" id="KW-1185">Reference proteome</keyword>
<feature type="transmembrane region" description="Helical" evidence="7">
    <location>
        <begin position="298"/>
        <end position="318"/>
    </location>
</feature>
<gene>
    <name evidence="9" type="ORF">PG999_013753</name>
</gene>
<reference evidence="9 10" key="1">
    <citation type="submission" date="2023-01" db="EMBL/GenBank/DDBJ databases">
        <title>Analysis of 21 Apiospora genomes using comparative genomics revels a genus with tremendous synthesis potential of carbohydrate active enzymes and secondary metabolites.</title>
        <authorList>
            <person name="Sorensen T."/>
        </authorList>
    </citation>
    <scope>NUCLEOTIDE SEQUENCE [LARGE SCALE GENOMIC DNA]</scope>
    <source>
        <strain evidence="9 10">CBS 117206</strain>
    </source>
</reference>
<dbReference type="InterPro" id="IPR032805">
    <property type="entry name" value="Wax_synthase_dom"/>
</dbReference>
<accession>A0AAW0Q518</accession>
<dbReference type="GO" id="GO:0016020">
    <property type="term" value="C:membrane"/>
    <property type="evidence" value="ECO:0007669"/>
    <property type="project" value="UniProtKB-SubCell"/>
</dbReference>
<comment type="subcellular location">
    <subcellularLocation>
        <location evidence="1">Membrane</location>
        <topology evidence="1">Multi-pass membrane protein</topology>
    </subcellularLocation>
</comment>
<evidence type="ECO:0000256" key="1">
    <source>
        <dbReference type="ARBA" id="ARBA00004141"/>
    </source>
</evidence>
<protein>
    <recommendedName>
        <fullName evidence="8">Wax synthase domain-containing protein</fullName>
    </recommendedName>
</protein>
<dbReference type="Pfam" id="PF13813">
    <property type="entry name" value="MBOAT_2"/>
    <property type="match status" value="1"/>
</dbReference>
<dbReference type="GO" id="GO:0006629">
    <property type="term" value="P:lipid metabolic process"/>
    <property type="evidence" value="ECO:0007669"/>
    <property type="project" value="InterPro"/>
</dbReference>
<evidence type="ECO:0000313" key="10">
    <source>
        <dbReference type="Proteomes" id="UP001392437"/>
    </source>
</evidence>
<feature type="transmembrane region" description="Helical" evidence="7">
    <location>
        <begin position="210"/>
        <end position="227"/>
    </location>
</feature>
<dbReference type="EMBL" id="JAQQWP010000011">
    <property type="protein sequence ID" value="KAK8095731.1"/>
    <property type="molecule type" value="Genomic_DNA"/>
</dbReference>
<dbReference type="InterPro" id="IPR044851">
    <property type="entry name" value="Wax_synthase"/>
</dbReference>
<feature type="transmembrane region" description="Helical" evidence="7">
    <location>
        <begin position="59"/>
        <end position="79"/>
    </location>
</feature>
<evidence type="ECO:0000313" key="9">
    <source>
        <dbReference type="EMBL" id="KAK8095731.1"/>
    </source>
</evidence>
<evidence type="ECO:0000256" key="3">
    <source>
        <dbReference type="ARBA" id="ARBA00022679"/>
    </source>
</evidence>
<evidence type="ECO:0000256" key="2">
    <source>
        <dbReference type="ARBA" id="ARBA00007282"/>
    </source>
</evidence>
<proteinExistence type="inferred from homology"/>
<keyword evidence="3" id="KW-0808">Transferase</keyword>
<keyword evidence="5 7" id="KW-1133">Transmembrane helix</keyword>
<keyword evidence="4 7" id="KW-0812">Transmembrane</keyword>
<feature type="transmembrane region" description="Helical" evidence="7">
    <location>
        <begin position="6"/>
        <end position="23"/>
    </location>
</feature>
<dbReference type="PANTHER" id="PTHR31595:SF60">
    <property type="entry name" value="BIOSYNTHESIS PROTEIN (TRI7), PUTATIVE (AFU_ORTHOLOGUE AFUA_8G05970)-RELATED"/>
    <property type="match status" value="1"/>
</dbReference>
<feature type="transmembrane region" description="Helical" evidence="7">
    <location>
        <begin position="30"/>
        <end position="47"/>
    </location>
</feature>
<evidence type="ECO:0000256" key="5">
    <source>
        <dbReference type="ARBA" id="ARBA00022989"/>
    </source>
</evidence>
<evidence type="ECO:0000256" key="7">
    <source>
        <dbReference type="SAM" id="Phobius"/>
    </source>
</evidence>
<comment type="similarity">
    <text evidence="2">Belongs to the wax synthase family.</text>
</comment>
<dbReference type="Proteomes" id="UP001392437">
    <property type="component" value="Unassembled WGS sequence"/>
</dbReference>
<keyword evidence="6 7" id="KW-0472">Membrane</keyword>